<feature type="compositionally biased region" description="Basic and acidic residues" evidence="1">
    <location>
        <begin position="144"/>
        <end position="171"/>
    </location>
</feature>
<reference evidence="2 3" key="1">
    <citation type="submission" date="2020-01" db="EMBL/GenBank/DDBJ databases">
        <title>Identification and distribution of gene clusters putatively required for synthesis of sphingolipid metabolism inhibitors in phylogenetically diverse species of the filamentous fungus Fusarium.</title>
        <authorList>
            <person name="Kim H.-S."/>
            <person name="Busman M."/>
            <person name="Brown D.W."/>
            <person name="Divon H."/>
            <person name="Uhlig S."/>
            <person name="Proctor R.H."/>
        </authorList>
    </citation>
    <scope>NUCLEOTIDE SEQUENCE [LARGE SCALE GENOMIC DNA]</scope>
    <source>
        <strain evidence="2 3">NRRL 13308</strain>
    </source>
</reference>
<dbReference type="Proteomes" id="UP000536711">
    <property type="component" value="Unassembled WGS sequence"/>
</dbReference>
<name>A0A8H4J9C2_9HYPO</name>
<evidence type="ECO:0000313" key="3">
    <source>
        <dbReference type="Proteomes" id="UP000536711"/>
    </source>
</evidence>
<protein>
    <submittedName>
        <fullName evidence="2">Uncharacterized protein</fullName>
    </submittedName>
</protein>
<dbReference type="OrthoDB" id="5082591at2759"/>
<feature type="region of interest" description="Disordered" evidence="1">
    <location>
        <begin position="137"/>
        <end position="201"/>
    </location>
</feature>
<proteinExistence type="predicted"/>
<dbReference type="AlphaFoldDB" id="A0A8H4J9C2"/>
<keyword evidence="3" id="KW-1185">Reference proteome</keyword>
<evidence type="ECO:0000313" key="2">
    <source>
        <dbReference type="EMBL" id="KAF4414837.1"/>
    </source>
</evidence>
<evidence type="ECO:0000256" key="1">
    <source>
        <dbReference type="SAM" id="MobiDB-lite"/>
    </source>
</evidence>
<dbReference type="EMBL" id="JAADJF010000682">
    <property type="protein sequence ID" value="KAF4414837.1"/>
    <property type="molecule type" value="Genomic_DNA"/>
</dbReference>
<gene>
    <name evidence="2" type="ORF">FACUT_13922</name>
</gene>
<accession>A0A8H4J9C2</accession>
<organism evidence="2 3">
    <name type="scientific">Fusarium acutatum</name>
    <dbReference type="NCBI Taxonomy" id="78861"/>
    <lineage>
        <taxon>Eukaryota</taxon>
        <taxon>Fungi</taxon>
        <taxon>Dikarya</taxon>
        <taxon>Ascomycota</taxon>
        <taxon>Pezizomycotina</taxon>
        <taxon>Sordariomycetes</taxon>
        <taxon>Hypocreomycetidae</taxon>
        <taxon>Hypocreales</taxon>
        <taxon>Nectriaceae</taxon>
        <taxon>Fusarium</taxon>
        <taxon>Fusarium fujikuroi species complex</taxon>
    </lineage>
</organism>
<sequence length="471" mass="54293">MKSGDGSEEFGVLMEMWKMKDGISPQFQRDSLALGCRISPQPFYFPFDLFQISNPFSSTSKPFSPIPSPFSFNTNISHRTALDTQNDDATQTRCAKKARRYRDKLSEEQAKRKRNLDAYRKAITRQQKAFDKLQTTEAYQNAHPSEKEKMLKDHHQQISKIDQKYRDEGRHPNQQGDGVVGADNFGLNTSSPNDRDSDLEADDKWEDLIPKAEKMEDHFAYAQAATSLQHVRQHLISQLESLFFKCLAIRRTVGSCEKHIMCLLRMRKLATYFSAYRYTQYLSLEGSNIFTIQEMATWFICASSCHNMWNTSRGALGTNKKRNYNGPKDLKIRGLKILYPKPTSRNATLFHRKWSLKHGVRLRPDGRRRSRWHSVEWAPSLATMVHEICLGGNAQFGSKEATESDRLGDGEFISLPGPSWLWTRKSLNGIEQLGKEMDGKGKDLEALFSILTGKTTPTRLYRRRKMPWDRR</sequence>
<comment type="caution">
    <text evidence="2">The sequence shown here is derived from an EMBL/GenBank/DDBJ whole genome shotgun (WGS) entry which is preliminary data.</text>
</comment>